<organism evidence="2 3">
    <name type="scientific">Malus domestica</name>
    <name type="common">Apple</name>
    <name type="synonym">Pyrus malus</name>
    <dbReference type="NCBI Taxonomy" id="3750"/>
    <lineage>
        <taxon>Eukaryota</taxon>
        <taxon>Viridiplantae</taxon>
        <taxon>Streptophyta</taxon>
        <taxon>Embryophyta</taxon>
        <taxon>Tracheophyta</taxon>
        <taxon>Spermatophyta</taxon>
        <taxon>Magnoliopsida</taxon>
        <taxon>eudicotyledons</taxon>
        <taxon>Gunneridae</taxon>
        <taxon>Pentapetalae</taxon>
        <taxon>rosids</taxon>
        <taxon>fabids</taxon>
        <taxon>Rosales</taxon>
        <taxon>Rosaceae</taxon>
        <taxon>Amygdaloideae</taxon>
        <taxon>Maleae</taxon>
        <taxon>Malus</taxon>
    </lineage>
</organism>
<evidence type="ECO:0000313" key="3">
    <source>
        <dbReference type="Proteomes" id="UP000290289"/>
    </source>
</evidence>
<sequence>MLLNSKYITRNFGCSCAVLFTVALLQLENFRWQQPNASRLSVFGPLNYVLFFIMKSSGFSRGASIDRRITRCHQHGRWLARIGKVAGNKDLYLGHSRNVQKIDDIL</sequence>
<dbReference type="PANTHER" id="PTHR32467">
    <property type="entry name" value="AP2-LIKE ETHYLENE-RESPONSIVE TRANSCRIPTION FACTOR"/>
    <property type="match status" value="1"/>
</dbReference>
<dbReference type="STRING" id="3750.A0A498ITF7"/>
<reference evidence="2 3" key="1">
    <citation type="submission" date="2018-10" db="EMBL/GenBank/DDBJ databases">
        <title>A high-quality apple genome assembly.</title>
        <authorList>
            <person name="Hu J."/>
        </authorList>
    </citation>
    <scope>NUCLEOTIDE SEQUENCE [LARGE SCALE GENOMIC DNA]</scope>
    <source>
        <strain evidence="3">cv. HFTH1</strain>
        <tissue evidence="2">Young leaf</tissue>
    </source>
</reference>
<feature type="transmembrane region" description="Helical" evidence="1">
    <location>
        <begin position="7"/>
        <end position="25"/>
    </location>
</feature>
<protein>
    <submittedName>
        <fullName evidence="2">Uncharacterized protein</fullName>
    </submittedName>
</protein>
<dbReference type="AlphaFoldDB" id="A0A498ITF7"/>
<keyword evidence="1" id="KW-0812">Transmembrane</keyword>
<dbReference type="EMBL" id="RDQH01000337">
    <property type="protein sequence ID" value="RXH84613.1"/>
    <property type="molecule type" value="Genomic_DNA"/>
</dbReference>
<evidence type="ECO:0000313" key="2">
    <source>
        <dbReference type="EMBL" id="RXH84613.1"/>
    </source>
</evidence>
<accession>A0A498ITF7</accession>
<comment type="caution">
    <text evidence="2">The sequence shown here is derived from an EMBL/GenBank/DDBJ whole genome shotgun (WGS) entry which is preliminary data.</text>
</comment>
<feature type="transmembrane region" description="Helical" evidence="1">
    <location>
        <begin position="37"/>
        <end position="54"/>
    </location>
</feature>
<keyword evidence="1" id="KW-0472">Membrane</keyword>
<gene>
    <name evidence="2" type="ORF">DVH24_032897</name>
</gene>
<dbReference type="Proteomes" id="UP000290289">
    <property type="component" value="Chromosome 11"/>
</dbReference>
<keyword evidence="1" id="KW-1133">Transmembrane helix</keyword>
<name>A0A498ITF7_MALDO</name>
<evidence type="ECO:0000256" key="1">
    <source>
        <dbReference type="SAM" id="Phobius"/>
    </source>
</evidence>
<proteinExistence type="predicted"/>
<dbReference type="PANTHER" id="PTHR32467:SF241">
    <property type="entry name" value="OS01G0899800 PROTEIN"/>
    <property type="match status" value="1"/>
</dbReference>
<keyword evidence="3" id="KW-1185">Reference proteome</keyword>